<dbReference type="PANTHER" id="PTHR45625">
    <property type="entry name" value="PEPTIDYL-PROLYL CIS-TRANS ISOMERASE-RELATED"/>
    <property type="match status" value="1"/>
</dbReference>
<keyword evidence="6" id="KW-1185">Reference proteome</keyword>
<dbReference type="SUPFAM" id="SSF50891">
    <property type="entry name" value="Cyclophilin-like"/>
    <property type="match status" value="1"/>
</dbReference>
<dbReference type="Proteomes" id="UP001164965">
    <property type="component" value="Chromosome"/>
</dbReference>
<accession>A0ABY6P4E3</accession>
<gene>
    <name evidence="5" type="ORF">RHODO2019_06695</name>
</gene>
<keyword evidence="5" id="KW-0413">Isomerase</keyword>
<dbReference type="Gene3D" id="2.40.100.10">
    <property type="entry name" value="Cyclophilin-like"/>
    <property type="match status" value="1"/>
</dbReference>
<dbReference type="InterPro" id="IPR044666">
    <property type="entry name" value="Cyclophilin_A-like"/>
</dbReference>
<evidence type="ECO:0000259" key="4">
    <source>
        <dbReference type="PROSITE" id="PS50072"/>
    </source>
</evidence>
<dbReference type="RefSeq" id="WP_265384653.1">
    <property type="nucleotide sequence ID" value="NZ_CP110615.1"/>
</dbReference>
<evidence type="ECO:0000256" key="2">
    <source>
        <dbReference type="SAM" id="MobiDB-lite"/>
    </source>
</evidence>
<dbReference type="PROSITE" id="PS50072">
    <property type="entry name" value="CSA_PPIASE_2"/>
    <property type="match status" value="1"/>
</dbReference>
<dbReference type="PANTHER" id="PTHR45625:SF3">
    <property type="entry name" value="PEPTIDYL-PROLYL CIS-TRANS ISOMERASE B-RELATED"/>
    <property type="match status" value="1"/>
</dbReference>
<evidence type="ECO:0000256" key="3">
    <source>
        <dbReference type="SAM" id="Phobius"/>
    </source>
</evidence>
<dbReference type="EMBL" id="CP110615">
    <property type="protein sequence ID" value="UZJ26549.1"/>
    <property type="molecule type" value="Genomic_DNA"/>
</dbReference>
<feature type="transmembrane region" description="Helical" evidence="3">
    <location>
        <begin position="32"/>
        <end position="54"/>
    </location>
</feature>
<proteinExistence type="predicted"/>
<keyword evidence="3" id="KW-1133">Transmembrane helix</keyword>
<reference evidence="5" key="1">
    <citation type="submission" date="2022-10" db="EMBL/GenBank/DDBJ databases">
        <title>Rhodococcus sp.75.</title>
        <authorList>
            <person name="Sun M."/>
        </authorList>
    </citation>
    <scope>NUCLEOTIDE SEQUENCE</scope>
    <source>
        <strain evidence="5">75</strain>
    </source>
</reference>
<dbReference type="CDD" id="cd00317">
    <property type="entry name" value="cyclophilin"/>
    <property type="match status" value="1"/>
</dbReference>
<feature type="region of interest" description="Disordered" evidence="2">
    <location>
        <begin position="58"/>
        <end position="83"/>
    </location>
</feature>
<keyword evidence="3" id="KW-0812">Transmembrane</keyword>
<dbReference type="PRINTS" id="PR00153">
    <property type="entry name" value="CSAPPISMRASE"/>
</dbReference>
<organism evidence="5 6">
    <name type="scientific">Rhodococcus antarcticus</name>
    <dbReference type="NCBI Taxonomy" id="2987751"/>
    <lineage>
        <taxon>Bacteria</taxon>
        <taxon>Bacillati</taxon>
        <taxon>Actinomycetota</taxon>
        <taxon>Actinomycetes</taxon>
        <taxon>Mycobacteriales</taxon>
        <taxon>Nocardiaceae</taxon>
        <taxon>Rhodococcus</taxon>
    </lineage>
</organism>
<feature type="domain" description="PPIase cyclophilin-type" evidence="4">
    <location>
        <begin position="138"/>
        <end position="301"/>
    </location>
</feature>
<dbReference type="InterPro" id="IPR002130">
    <property type="entry name" value="Cyclophilin-type_PPIase_dom"/>
</dbReference>
<feature type="region of interest" description="Disordered" evidence="2">
    <location>
        <begin position="1"/>
        <end position="22"/>
    </location>
</feature>
<dbReference type="Pfam" id="PF00160">
    <property type="entry name" value="Pro_isomerase"/>
    <property type="match status" value="1"/>
</dbReference>
<keyword evidence="3" id="KW-0472">Membrane</keyword>
<dbReference type="InterPro" id="IPR029000">
    <property type="entry name" value="Cyclophilin-like_dom_sf"/>
</dbReference>
<dbReference type="GO" id="GO:0016853">
    <property type="term" value="F:isomerase activity"/>
    <property type="evidence" value="ECO:0007669"/>
    <property type="project" value="UniProtKB-KW"/>
</dbReference>
<sequence length="303" mass="30421">MPTNEQRRQAAKRKLERQLERRQERAKKRRQLAVALSAVAVVVVAGLVVLLVTVTRGGGSSADTAAATSTPPTSTPATTTTGAAPAAAALPTGRATALPATVDCTYAATAGQPASKPNTPPGTTGISTEGTVAVTMATSAGDIGLTLDRALAPCTVNSFLSLVSQQYFDSTPCHRLTTTGIKVLQCGDPTGTGQGGPGYSFANEFPTDQLAPGDAALSAPATYPRGSIAMANSGPDTNGSQFFLVYDNSPLPPGYTLFGTISDAGLAVLDKVAAAGSDGSLDPSPGGGKPNTPVTITTMTAAA</sequence>
<evidence type="ECO:0000313" key="5">
    <source>
        <dbReference type="EMBL" id="UZJ26549.1"/>
    </source>
</evidence>
<name>A0ABY6P4E3_9NOCA</name>
<protein>
    <submittedName>
        <fullName evidence="5">Peptidylprolyl isomerase</fullName>
    </submittedName>
</protein>
<evidence type="ECO:0000256" key="1">
    <source>
        <dbReference type="ARBA" id="ARBA00002388"/>
    </source>
</evidence>
<evidence type="ECO:0000313" key="6">
    <source>
        <dbReference type="Proteomes" id="UP001164965"/>
    </source>
</evidence>
<comment type="function">
    <text evidence="1">PPIases accelerate the folding of proteins. It catalyzes the cis-trans isomerization of proline imidic peptide bonds in oligopeptides.</text>
</comment>